<dbReference type="AlphaFoldDB" id="A0A8J7RLP7"/>
<evidence type="ECO:0000256" key="10">
    <source>
        <dbReference type="ARBA" id="ARBA00023098"/>
    </source>
</evidence>
<comment type="catalytic activity">
    <reaction evidence="1">
        <text>a CDP-1,2-diacyl-sn-glycerol + L-serine = a 1,2-diacyl-sn-glycero-3-phospho-L-serine + CMP + H(+)</text>
        <dbReference type="Rhea" id="RHEA:16913"/>
        <dbReference type="ChEBI" id="CHEBI:15378"/>
        <dbReference type="ChEBI" id="CHEBI:33384"/>
        <dbReference type="ChEBI" id="CHEBI:57262"/>
        <dbReference type="ChEBI" id="CHEBI:58332"/>
        <dbReference type="ChEBI" id="CHEBI:60377"/>
        <dbReference type="EC" id="2.7.8.8"/>
    </reaction>
</comment>
<keyword evidence="10" id="KW-0443">Lipid metabolism</keyword>
<comment type="similarity">
    <text evidence="3 15">Belongs to the CDP-alcohol phosphatidyltransferase class-I family.</text>
</comment>
<evidence type="ECO:0000256" key="5">
    <source>
        <dbReference type="ARBA" id="ARBA00017171"/>
    </source>
</evidence>
<organism evidence="17 18">
    <name type="scientific">Natronogracilivirga saccharolytica</name>
    <dbReference type="NCBI Taxonomy" id="2812953"/>
    <lineage>
        <taxon>Bacteria</taxon>
        <taxon>Pseudomonadati</taxon>
        <taxon>Balneolota</taxon>
        <taxon>Balneolia</taxon>
        <taxon>Balneolales</taxon>
        <taxon>Cyclonatronaceae</taxon>
        <taxon>Natronogracilivirga</taxon>
    </lineage>
</organism>
<keyword evidence="6" id="KW-0444">Lipid biosynthesis</keyword>
<dbReference type="GO" id="GO:0008654">
    <property type="term" value="P:phospholipid biosynthetic process"/>
    <property type="evidence" value="ECO:0007669"/>
    <property type="project" value="UniProtKB-KW"/>
</dbReference>
<dbReference type="InterPro" id="IPR000462">
    <property type="entry name" value="CDP-OH_P_trans"/>
</dbReference>
<gene>
    <name evidence="17" type="primary">pssA</name>
    <name evidence="17" type="ORF">NATSA_07095</name>
</gene>
<dbReference type="NCBIfam" id="TIGR00473">
    <property type="entry name" value="pssA"/>
    <property type="match status" value="1"/>
</dbReference>
<proteinExistence type="inferred from homology"/>
<dbReference type="Gene3D" id="1.20.120.1760">
    <property type="match status" value="1"/>
</dbReference>
<evidence type="ECO:0000256" key="16">
    <source>
        <dbReference type="SAM" id="Phobius"/>
    </source>
</evidence>
<protein>
    <recommendedName>
        <fullName evidence="5">CDP-diacylglycerol--serine O-phosphatidyltransferase</fullName>
        <ecNumber evidence="4">2.7.8.8</ecNumber>
    </recommendedName>
    <alternativeName>
        <fullName evidence="14">Phosphatidylserine synthase</fullName>
    </alternativeName>
</protein>
<dbReference type="Proteomes" id="UP000673975">
    <property type="component" value="Unassembled WGS sequence"/>
</dbReference>
<dbReference type="InterPro" id="IPR004533">
    <property type="entry name" value="CDP-diaglyc--ser_O-PTrfase"/>
</dbReference>
<keyword evidence="12" id="KW-0594">Phospholipid biosynthesis</keyword>
<dbReference type="PANTHER" id="PTHR14269:SF61">
    <property type="entry name" value="CDP-DIACYLGLYCEROL--SERINE O-PHOSPHATIDYLTRANSFERASE"/>
    <property type="match status" value="1"/>
</dbReference>
<comment type="subcellular location">
    <subcellularLocation>
        <location evidence="2">Endomembrane system</location>
        <topology evidence="2">Multi-pass membrane protein</topology>
    </subcellularLocation>
</comment>
<dbReference type="Pfam" id="PF01066">
    <property type="entry name" value="CDP-OH_P_transf"/>
    <property type="match status" value="1"/>
</dbReference>
<feature type="transmembrane region" description="Helical" evidence="16">
    <location>
        <begin position="146"/>
        <end position="167"/>
    </location>
</feature>
<dbReference type="EMBL" id="JAFIDN010000004">
    <property type="protein sequence ID" value="MBP3192423.1"/>
    <property type="molecule type" value="Genomic_DNA"/>
</dbReference>
<evidence type="ECO:0000256" key="12">
    <source>
        <dbReference type="ARBA" id="ARBA00023209"/>
    </source>
</evidence>
<evidence type="ECO:0000256" key="15">
    <source>
        <dbReference type="RuleBase" id="RU003750"/>
    </source>
</evidence>
<accession>A0A8J7RLP7</accession>
<sequence>MMNPEKRKLRRQLRNDHLRQKFRKPIPRAVVPSFFTLMNLFCGFVAIVQIYEGKIEFGAWLIVLAAVFDMMDGFMARLANATSEFGIELDSLSDMVSFGVAPGFLFYSHSLNELMIIGIIVSALPVICGSMRLARFNVDARIEDPDYFKGLPIPAMAMMLVALFLIFQDSGALFEGFKYGINSVIIPVILLLSLLMVSTVPFDKIPKFKKGHLRKHRGRVYLFIFYFIAVIMLQEYGLILVFSIFIFKGVVMALIRFWKEIHEEPVQG</sequence>
<evidence type="ECO:0000256" key="13">
    <source>
        <dbReference type="ARBA" id="ARBA00023264"/>
    </source>
</evidence>
<dbReference type="InterPro" id="IPR043130">
    <property type="entry name" value="CDP-OH_PTrfase_TM_dom"/>
</dbReference>
<evidence type="ECO:0000256" key="14">
    <source>
        <dbReference type="ARBA" id="ARBA00032361"/>
    </source>
</evidence>
<evidence type="ECO:0000256" key="6">
    <source>
        <dbReference type="ARBA" id="ARBA00022516"/>
    </source>
</evidence>
<feature type="transmembrane region" description="Helical" evidence="16">
    <location>
        <begin position="220"/>
        <end position="247"/>
    </location>
</feature>
<evidence type="ECO:0000313" key="18">
    <source>
        <dbReference type="Proteomes" id="UP000673975"/>
    </source>
</evidence>
<evidence type="ECO:0000256" key="11">
    <source>
        <dbReference type="ARBA" id="ARBA00023136"/>
    </source>
</evidence>
<dbReference type="GO" id="GO:0003882">
    <property type="term" value="F:CDP-diacylglycerol-serine O-phosphatidyltransferase activity"/>
    <property type="evidence" value="ECO:0007669"/>
    <property type="project" value="UniProtKB-EC"/>
</dbReference>
<feature type="transmembrane region" description="Helical" evidence="16">
    <location>
        <begin position="179"/>
        <end position="200"/>
    </location>
</feature>
<evidence type="ECO:0000256" key="1">
    <source>
        <dbReference type="ARBA" id="ARBA00000287"/>
    </source>
</evidence>
<dbReference type="RefSeq" id="WP_210511323.1">
    <property type="nucleotide sequence ID" value="NZ_JAFIDN010000004.1"/>
</dbReference>
<dbReference type="InterPro" id="IPR050324">
    <property type="entry name" value="CDP-alcohol_PTase-I"/>
</dbReference>
<dbReference type="PROSITE" id="PS00379">
    <property type="entry name" value="CDP_ALCOHOL_P_TRANSF"/>
    <property type="match status" value="1"/>
</dbReference>
<keyword evidence="11 16" id="KW-0472">Membrane</keyword>
<name>A0A8J7RLP7_9BACT</name>
<keyword evidence="8 16" id="KW-0812">Transmembrane</keyword>
<keyword evidence="7 15" id="KW-0808">Transferase</keyword>
<keyword evidence="9 16" id="KW-1133">Transmembrane helix</keyword>
<comment type="caution">
    <text evidence="17">The sequence shown here is derived from an EMBL/GenBank/DDBJ whole genome shotgun (WGS) entry which is preliminary data.</text>
</comment>
<reference evidence="17" key="1">
    <citation type="submission" date="2021-02" db="EMBL/GenBank/DDBJ databases">
        <title>Natronogracilivirga saccharolytica gen. nov. sp. nov. a new anaerobic, haloalkiliphilic carbohydrate-fermenting bacterium from soda lake and proposing of Cyclonatronumiaceae fam. nov. in the phylum Balneolaeota.</title>
        <authorList>
            <person name="Zhilina T.N."/>
            <person name="Sorokin D.Y."/>
            <person name="Zavarzina D.G."/>
            <person name="Toshchakov S.V."/>
            <person name="Kublanov I.V."/>
        </authorList>
    </citation>
    <scope>NUCLEOTIDE SEQUENCE</scope>
    <source>
        <strain evidence="17">Z-1702</strain>
    </source>
</reference>
<keyword evidence="13" id="KW-1208">Phospholipid metabolism</keyword>
<feature type="transmembrane region" description="Helical" evidence="16">
    <location>
        <begin position="29"/>
        <end position="51"/>
    </location>
</feature>
<dbReference type="PANTHER" id="PTHR14269">
    <property type="entry name" value="CDP-DIACYLGLYCEROL--GLYCEROL-3-PHOSPHATE 3-PHOSPHATIDYLTRANSFERASE-RELATED"/>
    <property type="match status" value="1"/>
</dbReference>
<dbReference type="InterPro" id="IPR048254">
    <property type="entry name" value="CDP_ALCOHOL_P_TRANSF_CS"/>
</dbReference>
<evidence type="ECO:0000313" key="17">
    <source>
        <dbReference type="EMBL" id="MBP3192423.1"/>
    </source>
</evidence>
<keyword evidence="18" id="KW-1185">Reference proteome</keyword>
<dbReference type="GO" id="GO:0012505">
    <property type="term" value="C:endomembrane system"/>
    <property type="evidence" value="ECO:0007669"/>
    <property type="project" value="UniProtKB-SubCell"/>
</dbReference>
<evidence type="ECO:0000256" key="8">
    <source>
        <dbReference type="ARBA" id="ARBA00022692"/>
    </source>
</evidence>
<evidence type="ECO:0000256" key="9">
    <source>
        <dbReference type="ARBA" id="ARBA00022989"/>
    </source>
</evidence>
<evidence type="ECO:0000256" key="3">
    <source>
        <dbReference type="ARBA" id="ARBA00010441"/>
    </source>
</evidence>
<evidence type="ECO:0000256" key="2">
    <source>
        <dbReference type="ARBA" id="ARBA00004127"/>
    </source>
</evidence>
<feature type="transmembrane region" description="Helical" evidence="16">
    <location>
        <begin position="114"/>
        <end position="134"/>
    </location>
</feature>
<dbReference type="EC" id="2.7.8.8" evidence="4"/>
<evidence type="ECO:0000256" key="7">
    <source>
        <dbReference type="ARBA" id="ARBA00022679"/>
    </source>
</evidence>
<dbReference type="GO" id="GO:0016020">
    <property type="term" value="C:membrane"/>
    <property type="evidence" value="ECO:0007669"/>
    <property type="project" value="InterPro"/>
</dbReference>
<evidence type="ECO:0000256" key="4">
    <source>
        <dbReference type="ARBA" id="ARBA00013174"/>
    </source>
</evidence>